<dbReference type="GO" id="GO:0009307">
    <property type="term" value="P:DNA restriction-modification system"/>
    <property type="evidence" value="ECO:0007669"/>
    <property type="project" value="InterPro"/>
</dbReference>
<reference evidence="4 5" key="1">
    <citation type="submission" date="2019-11" db="EMBL/GenBank/DDBJ databases">
        <title>Pseudodesulfovibrio alkaliphilus, sp. nov., an alkaliphilic sulfate-reducing bacteria from mud volcano of Taman peninsula, Russia.</title>
        <authorList>
            <person name="Frolova A."/>
            <person name="Merkel A.Y."/>
            <person name="Slobodkin A.I."/>
        </authorList>
    </citation>
    <scope>NUCLEOTIDE SEQUENCE [LARGE SCALE GENOMIC DNA]</scope>
    <source>
        <strain evidence="4 5">F-1</strain>
    </source>
</reference>
<protein>
    <submittedName>
        <fullName evidence="4">Restriction endonuclease</fullName>
    </submittedName>
</protein>
<evidence type="ECO:0000313" key="4">
    <source>
        <dbReference type="EMBL" id="MUM77370.1"/>
    </source>
</evidence>
<dbReference type="GO" id="GO:0015666">
    <property type="term" value="F:restriction endodeoxyribonuclease activity"/>
    <property type="evidence" value="ECO:0007669"/>
    <property type="project" value="TreeGrafter"/>
</dbReference>
<sequence length="303" mass="34024">MAIPDFQTLILPVLEFLQDGNSRSNQEIFEAISKVFVLTDEERRRLLPSGKQRVFNNRVAWGKSYLKQAGLIESKQRGWYGITQRGIDVLSRKPDKLTIKDLMAFPEFRKFREGSGNSDGGEASSGMSCDAKTPQDHMEYGLHLASKDLTSELIARIRECPPRFFERLVVDLLLAMGYGESLHEAATLTGNGADEGIDGIINEDKLGLDVVYVQAKRWAKTVGRPEIQQFAGALHGKKARKGVFITLSDFSREALEYVGNIDTRIVLISGSRLAELMVKYNVGVEIAQVYELKKINLDYFIEE</sequence>
<dbReference type="Proteomes" id="UP000461162">
    <property type="component" value="Unassembled WGS sequence"/>
</dbReference>
<dbReference type="Pfam" id="PF04471">
    <property type="entry name" value="Mrr_cat"/>
    <property type="match status" value="1"/>
</dbReference>
<keyword evidence="4" id="KW-0540">Nuclease</keyword>
<dbReference type="RefSeq" id="WP_155933434.1">
    <property type="nucleotide sequence ID" value="NZ_WODC01000003.1"/>
</dbReference>
<feature type="domain" description="Restriction endonuclease type IV Mrr" evidence="2">
    <location>
        <begin position="157"/>
        <end position="277"/>
    </location>
</feature>
<dbReference type="SUPFAM" id="SSF52980">
    <property type="entry name" value="Restriction endonuclease-like"/>
    <property type="match status" value="1"/>
</dbReference>
<dbReference type="InterPro" id="IPR052906">
    <property type="entry name" value="Type_IV_Methyl-Rstrct_Enzyme"/>
</dbReference>
<proteinExistence type="predicted"/>
<evidence type="ECO:0000313" key="5">
    <source>
        <dbReference type="Proteomes" id="UP000461162"/>
    </source>
</evidence>
<dbReference type="InterPro" id="IPR025745">
    <property type="entry name" value="Mrr-like_N_dom"/>
</dbReference>
<feature type="region of interest" description="Disordered" evidence="1">
    <location>
        <begin position="113"/>
        <end position="132"/>
    </location>
</feature>
<dbReference type="PANTHER" id="PTHR30015">
    <property type="entry name" value="MRR RESTRICTION SYSTEM PROTEIN"/>
    <property type="match status" value="1"/>
</dbReference>
<dbReference type="PANTHER" id="PTHR30015:SF7">
    <property type="entry name" value="TYPE IV METHYL-DIRECTED RESTRICTION ENZYME ECOKMRR"/>
    <property type="match status" value="1"/>
</dbReference>
<dbReference type="AlphaFoldDB" id="A0A7K1KMU5"/>
<dbReference type="InterPro" id="IPR007560">
    <property type="entry name" value="Restrct_endonuc_IV_Mrr"/>
</dbReference>
<feature type="domain" description="Restriction system protein Mrr-like N-terminal" evidence="3">
    <location>
        <begin position="6"/>
        <end position="91"/>
    </location>
</feature>
<keyword evidence="4" id="KW-0378">Hydrolase</keyword>
<keyword evidence="5" id="KW-1185">Reference proteome</keyword>
<dbReference type="InterPro" id="IPR011856">
    <property type="entry name" value="tRNA_endonuc-like_dom_sf"/>
</dbReference>
<dbReference type="Pfam" id="PF14338">
    <property type="entry name" value="Mrr_N"/>
    <property type="match status" value="1"/>
</dbReference>
<accession>A0A7K1KMU5</accession>
<dbReference type="GO" id="GO:0003677">
    <property type="term" value="F:DNA binding"/>
    <property type="evidence" value="ECO:0007669"/>
    <property type="project" value="InterPro"/>
</dbReference>
<evidence type="ECO:0000259" key="3">
    <source>
        <dbReference type="Pfam" id="PF14338"/>
    </source>
</evidence>
<keyword evidence="4" id="KW-0255">Endonuclease</keyword>
<name>A0A7K1KMU5_9BACT</name>
<gene>
    <name evidence="4" type="ORF">GKC30_06970</name>
</gene>
<evidence type="ECO:0000256" key="1">
    <source>
        <dbReference type="SAM" id="MobiDB-lite"/>
    </source>
</evidence>
<dbReference type="Gene3D" id="3.40.1350.10">
    <property type="match status" value="1"/>
</dbReference>
<comment type="caution">
    <text evidence="4">The sequence shown here is derived from an EMBL/GenBank/DDBJ whole genome shotgun (WGS) entry which is preliminary data.</text>
</comment>
<dbReference type="EMBL" id="WODC01000003">
    <property type="protein sequence ID" value="MUM77370.1"/>
    <property type="molecule type" value="Genomic_DNA"/>
</dbReference>
<dbReference type="InterPro" id="IPR011335">
    <property type="entry name" value="Restrct_endonuc-II-like"/>
</dbReference>
<organism evidence="4 5">
    <name type="scientific">Pseudodesulfovibrio alkaliphilus</name>
    <dbReference type="NCBI Taxonomy" id="2661613"/>
    <lineage>
        <taxon>Bacteria</taxon>
        <taxon>Pseudomonadati</taxon>
        <taxon>Thermodesulfobacteriota</taxon>
        <taxon>Desulfovibrionia</taxon>
        <taxon>Desulfovibrionales</taxon>
        <taxon>Desulfovibrionaceae</taxon>
    </lineage>
</organism>
<evidence type="ECO:0000259" key="2">
    <source>
        <dbReference type="Pfam" id="PF04471"/>
    </source>
</evidence>